<reference evidence="2" key="1">
    <citation type="submission" date="2018-07" db="EMBL/GenBank/DDBJ databases">
        <authorList>
            <person name="Quirk P.G."/>
            <person name="Krulwich T.A."/>
        </authorList>
    </citation>
    <scope>NUCLEOTIDE SEQUENCE</scope>
</reference>
<accession>A0A386B0D9</accession>
<dbReference type="GeneID" id="38279037"/>
<gene>
    <name evidence="2" type="primary">orf99</name>
</gene>
<protein>
    <recommendedName>
        <fullName evidence="1">DNA methylase adenine-specific domain-containing protein</fullName>
    </recommendedName>
</protein>
<keyword evidence="2" id="KW-0934">Plastid</keyword>
<evidence type="ECO:0000259" key="1">
    <source>
        <dbReference type="Pfam" id="PF02384"/>
    </source>
</evidence>
<dbReference type="InterPro" id="IPR029063">
    <property type="entry name" value="SAM-dependent_MTases_sf"/>
</dbReference>
<keyword evidence="2" id="KW-0150">Chloroplast</keyword>
<dbReference type="Pfam" id="PF02384">
    <property type="entry name" value="N6_Mtase"/>
    <property type="match status" value="1"/>
</dbReference>
<dbReference type="GO" id="GO:0008170">
    <property type="term" value="F:N-methyltransferase activity"/>
    <property type="evidence" value="ECO:0007669"/>
    <property type="project" value="InterPro"/>
</dbReference>
<dbReference type="InterPro" id="IPR003356">
    <property type="entry name" value="DNA_methylase_A-5"/>
</dbReference>
<dbReference type="EMBL" id="MH591106">
    <property type="protein sequence ID" value="AYC65157.1"/>
    <property type="molecule type" value="Genomic_DNA"/>
</dbReference>
<dbReference type="SUPFAM" id="SSF53335">
    <property type="entry name" value="S-adenosyl-L-methionine-dependent methyltransferases"/>
    <property type="match status" value="1"/>
</dbReference>
<feature type="domain" description="DNA methylase adenine-specific" evidence="1">
    <location>
        <begin position="16"/>
        <end position="96"/>
    </location>
</feature>
<dbReference type="RefSeq" id="YP_009519133.1">
    <property type="nucleotide sequence ID" value="NC_039523.1"/>
</dbReference>
<evidence type="ECO:0000313" key="2">
    <source>
        <dbReference type="EMBL" id="AYC65157.1"/>
    </source>
</evidence>
<dbReference type="AlphaFoldDB" id="A0A386B0D9"/>
<sequence length="99" mass="11475">MFYKTKINDKIAPQELFIERCLQLLKDGGLYYPKLTCMLLQKNKVFERSENPYIKKNNNIIAIIDLPFNTFRPFCGVKTCLIILQKNTSQQNNILMGGA</sequence>
<geneLocation type="chloroplast" evidence="2"/>
<dbReference type="Gene3D" id="3.40.50.150">
    <property type="entry name" value="Vaccinia Virus protein VP39"/>
    <property type="match status" value="1"/>
</dbReference>
<proteinExistence type="predicted"/>
<reference evidence="2" key="2">
    <citation type="journal article" date="2019" name="Mol. Phylogenet. Evol.">
        <title>Reassessment of the classification of bryopsidales (chlorophyta) based on chloroplast phylogenomic analyses.</title>
        <authorList>
            <person name="Cremen M.C."/>
            <person name="Leliaert F."/>
            <person name="West J."/>
            <person name="Lam D.W."/>
            <person name="Shimada S."/>
            <person name="Lopez-Bautista J.M."/>
            <person name="Verbruggen H."/>
        </authorList>
    </citation>
    <scope>NUCLEOTIDE SEQUENCE</scope>
</reference>
<name>A0A386B0D9_9CHLO</name>
<dbReference type="GO" id="GO:0003677">
    <property type="term" value="F:DNA binding"/>
    <property type="evidence" value="ECO:0007669"/>
    <property type="project" value="InterPro"/>
</dbReference>
<organism evidence="2">
    <name type="scientific">Caulerpa verticillata</name>
    <dbReference type="NCBI Taxonomy" id="177082"/>
    <lineage>
        <taxon>Eukaryota</taxon>
        <taxon>Viridiplantae</taxon>
        <taxon>Chlorophyta</taxon>
        <taxon>core chlorophytes</taxon>
        <taxon>Ulvophyceae</taxon>
        <taxon>TCBD clade</taxon>
        <taxon>Bryopsidales</taxon>
        <taxon>Halimedineae</taxon>
        <taxon>Caulerpaceae</taxon>
        <taxon>Caulerpa</taxon>
    </lineage>
</organism>